<keyword evidence="1" id="KW-1133">Transmembrane helix</keyword>
<keyword evidence="4" id="KW-1185">Reference proteome</keyword>
<evidence type="ECO:0000256" key="1">
    <source>
        <dbReference type="SAM" id="Phobius"/>
    </source>
</evidence>
<feature type="domain" description="Fatty acid desaturase" evidence="2">
    <location>
        <begin position="83"/>
        <end position="359"/>
    </location>
</feature>
<dbReference type="KEGG" id="ccp:CHC_T00008296001"/>
<dbReference type="RefSeq" id="XP_005716847.1">
    <property type="nucleotide sequence ID" value="XM_005716790.1"/>
</dbReference>
<dbReference type="AlphaFoldDB" id="R7QH19"/>
<gene>
    <name evidence="3" type="ORF">CHC_T00008296001</name>
</gene>
<dbReference type="Proteomes" id="UP000012073">
    <property type="component" value="Unassembled WGS sequence"/>
</dbReference>
<dbReference type="Pfam" id="PF00487">
    <property type="entry name" value="FA_desaturase"/>
    <property type="match status" value="1"/>
</dbReference>
<dbReference type="InterPro" id="IPR012171">
    <property type="entry name" value="Fatty_acid_desaturase"/>
</dbReference>
<dbReference type="OrthoDB" id="1461976at2759"/>
<dbReference type="GO" id="GO:0006629">
    <property type="term" value="P:lipid metabolic process"/>
    <property type="evidence" value="ECO:0007669"/>
    <property type="project" value="InterPro"/>
</dbReference>
<evidence type="ECO:0000313" key="4">
    <source>
        <dbReference type="Proteomes" id="UP000012073"/>
    </source>
</evidence>
<sequence length="402" mass="46207">MVAQSQLRADNLPMAPIAPESLTIGQIRAVVPAHCFKRSLLKSLRYLCTDLLMIAAMAVSVRWLDQHLTDFGVPRWVVSFVVWPMYWWWQGAVTTGVWVLAHECGHQSFSPWKSVNDAFGLVLHSALLVPYHSWRITHSQHHKNTNHTENDQVFVPSTKEQYNHNHGIQIENGVRKYRHAILEAMEETPIGDLLGILQMFTFGWWAYLAANVAGQNYGKGANHYNPKAPMFSLRDYWDIVVSDIGIFAALGVLAGCVHKFGANNVGKYYFMPYMFVNMWLVLITYLQHSDPAIPHYTPKEFNFVRGALCSVDRDYGIYNILQHHIGDTHVAHHLFSQMPFYHAQEATEAIKKVLGDYYYKDDTNVWQAVRRSWAHCKFVDPNDGDIMYYHNYKMEDLAAKGQ</sequence>
<dbReference type="OMA" id="FYLFHNY"/>
<dbReference type="EMBL" id="HG001812">
    <property type="protein sequence ID" value="CDF37028.1"/>
    <property type="molecule type" value="Genomic_DNA"/>
</dbReference>
<keyword evidence="1" id="KW-0472">Membrane</keyword>
<feature type="transmembrane region" description="Helical" evidence="1">
    <location>
        <begin position="236"/>
        <end position="256"/>
    </location>
</feature>
<dbReference type="CDD" id="cd03507">
    <property type="entry name" value="Delta12-FADS-like"/>
    <property type="match status" value="1"/>
</dbReference>
<protein>
    <submittedName>
        <fullName evidence="3">Delta12 fatty acid desaturase</fullName>
    </submittedName>
</protein>
<proteinExistence type="predicted"/>
<organism evidence="3 4">
    <name type="scientific">Chondrus crispus</name>
    <name type="common">Carrageen Irish moss</name>
    <name type="synonym">Polymorpha crispa</name>
    <dbReference type="NCBI Taxonomy" id="2769"/>
    <lineage>
        <taxon>Eukaryota</taxon>
        <taxon>Rhodophyta</taxon>
        <taxon>Florideophyceae</taxon>
        <taxon>Rhodymeniophycidae</taxon>
        <taxon>Gigartinales</taxon>
        <taxon>Gigartinaceae</taxon>
        <taxon>Chondrus</taxon>
    </lineage>
</organism>
<evidence type="ECO:0000259" key="2">
    <source>
        <dbReference type="Pfam" id="PF00487"/>
    </source>
</evidence>
<evidence type="ECO:0000313" key="3">
    <source>
        <dbReference type="EMBL" id="CDF37028.1"/>
    </source>
</evidence>
<dbReference type="PhylomeDB" id="R7QH19"/>
<accession>R7QH19</accession>
<feature type="transmembrane region" description="Helical" evidence="1">
    <location>
        <begin position="268"/>
        <end position="286"/>
    </location>
</feature>
<dbReference type="InterPro" id="IPR005804">
    <property type="entry name" value="FA_desaturase_dom"/>
</dbReference>
<dbReference type="STRING" id="2769.R7QH19"/>
<keyword evidence="1" id="KW-0812">Transmembrane</keyword>
<dbReference type="PANTHER" id="PTHR32100">
    <property type="entry name" value="OMEGA-6 FATTY ACID DESATURASE, CHLOROPLASTIC"/>
    <property type="match status" value="1"/>
</dbReference>
<dbReference type="GO" id="GO:0045485">
    <property type="term" value="F:omega-6 fatty acid desaturase activity"/>
    <property type="evidence" value="ECO:0007669"/>
    <property type="project" value="EnsemblPlants"/>
</dbReference>
<name>R7QH19_CHOCR</name>
<dbReference type="Gramene" id="CDF37028">
    <property type="protein sequence ID" value="CDF37028"/>
    <property type="gene ID" value="CHC_T00008296001"/>
</dbReference>
<dbReference type="GeneID" id="17324613"/>
<reference evidence="4" key="1">
    <citation type="journal article" date="2013" name="Proc. Natl. Acad. Sci. U.S.A.">
        <title>Genome structure and metabolic features in the red seaweed Chondrus crispus shed light on evolution of the Archaeplastida.</title>
        <authorList>
            <person name="Collen J."/>
            <person name="Porcel B."/>
            <person name="Carre W."/>
            <person name="Ball S.G."/>
            <person name="Chaparro C."/>
            <person name="Tonon T."/>
            <person name="Barbeyron T."/>
            <person name="Michel G."/>
            <person name="Noel B."/>
            <person name="Valentin K."/>
            <person name="Elias M."/>
            <person name="Artiguenave F."/>
            <person name="Arun A."/>
            <person name="Aury J.M."/>
            <person name="Barbosa-Neto J.F."/>
            <person name="Bothwell J.H."/>
            <person name="Bouget F.Y."/>
            <person name="Brillet L."/>
            <person name="Cabello-Hurtado F."/>
            <person name="Capella-Gutierrez S."/>
            <person name="Charrier B."/>
            <person name="Cladiere L."/>
            <person name="Cock J.M."/>
            <person name="Coelho S.M."/>
            <person name="Colleoni C."/>
            <person name="Czjzek M."/>
            <person name="Da Silva C."/>
            <person name="Delage L."/>
            <person name="Denoeud F."/>
            <person name="Deschamps P."/>
            <person name="Dittami S.M."/>
            <person name="Gabaldon T."/>
            <person name="Gachon C.M."/>
            <person name="Groisillier A."/>
            <person name="Herve C."/>
            <person name="Jabbari K."/>
            <person name="Katinka M."/>
            <person name="Kloareg B."/>
            <person name="Kowalczyk N."/>
            <person name="Labadie K."/>
            <person name="Leblanc C."/>
            <person name="Lopez P.J."/>
            <person name="McLachlan D.H."/>
            <person name="Meslet-Cladiere L."/>
            <person name="Moustafa A."/>
            <person name="Nehr Z."/>
            <person name="Nyvall Collen P."/>
            <person name="Panaud O."/>
            <person name="Partensky F."/>
            <person name="Poulain J."/>
            <person name="Rensing S.A."/>
            <person name="Rousvoal S."/>
            <person name="Samson G."/>
            <person name="Symeonidi A."/>
            <person name="Weissenbach J."/>
            <person name="Zambounis A."/>
            <person name="Wincker P."/>
            <person name="Boyen C."/>
        </authorList>
    </citation>
    <scope>NUCLEOTIDE SEQUENCE [LARGE SCALE GENOMIC DNA]</scope>
    <source>
        <strain evidence="4">cv. Stackhouse</strain>
    </source>
</reference>